<evidence type="ECO:0000256" key="6">
    <source>
        <dbReference type="ARBA" id="ARBA00022989"/>
    </source>
</evidence>
<evidence type="ECO:0000256" key="3">
    <source>
        <dbReference type="ARBA" id="ARBA00022679"/>
    </source>
</evidence>
<dbReference type="GO" id="GO:0000139">
    <property type="term" value="C:Golgi membrane"/>
    <property type="evidence" value="ECO:0007669"/>
    <property type="project" value="UniProtKB-SubCell"/>
</dbReference>
<dbReference type="PANTHER" id="PTHR14647:SF87">
    <property type="entry name" value="PUTATIVE-RELATED"/>
    <property type="match status" value="1"/>
</dbReference>
<feature type="transmembrane region" description="Helical" evidence="10">
    <location>
        <begin position="12"/>
        <end position="31"/>
    </location>
</feature>
<dbReference type="PANTHER" id="PTHR14647">
    <property type="entry name" value="GALACTOSE-3-O-SULFOTRANSFERASE"/>
    <property type="match status" value="1"/>
</dbReference>
<keyword evidence="3" id="KW-0808">Transferase</keyword>
<evidence type="ECO:0000256" key="8">
    <source>
        <dbReference type="ARBA" id="ARBA00023136"/>
    </source>
</evidence>
<dbReference type="Gene3D" id="3.40.50.300">
    <property type="entry name" value="P-loop containing nucleotide triphosphate hydrolases"/>
    <property type="match status" value="1"/>
</dbReference>
<comment type="similarity">
    <text evidence="2">Belongs to the galactose-3-O-sulfotransferase family.</text>
</comment>
<dbReference type="AlphaFoldDB" id="A0ABD3V8F4"/>
<evidence type="ECO:0000256" key="1">
    <source>
        <dbReference type="ARBA" id="ARBA00004323"/>
    </source>
</evidence>
<dbReference type="SUPFAM" id="SSF52540">
    <property type="entry name" value="P-loop containing nucleoside triphosphate hydrolases"/>
    <property type="match status" value="1"/>
</dbReference>
<keyword evidence="12" id="KW-1185">Reference proteome</keyword>
<dbReference type="GO" id="GO:0008146">
    <property type="term" value="F:sulfotransferase activity"/>
    <property type="evidence" value="ECO:0007669"/>
    <property type="project" value="UniProtKB-ARBA"/>
</dbReference>
<evidence type="ECO:0000313" key="12">
    <source>
        <dbReference type="Proteomes" id="UP001634394"/>
    </source>
</evidence>
<gene>
    <name evidence="11" type="ORF">ACJMK2_011747</name>
</gene>
<evidence type="ECO:0000256" key="5">
    <source>
        <dbReference type="ARBA" id="ARBA00022968"/>
    </source>
</evidence>
<dbReference type="Pfam" id="PF06990">
    <property type="entry name" value="Gal-3-0_sulfotr"/>
    <property type="match status" value="1"/>
</dbReference>
<dbReference type="InterPro" id="IPR027417">
    <property type="entry name" value="P-loop_NTPase"/>
</dbReference>
<keyword evidence="7" id="KW-0333">Golgi apparatus</keyword>
<dbReference type="Proteomes" id="UP001634394">
    <property type="component" value="Unassembled WGS sequence"/>
</dbReference>
<evidence type="ECO:0000313" key="11">
    <source>
        <dbReference type="EMBL" id="KAL3857048.1"/>
    </source>
</evidence>
<comment type="subcellular location">
    <subcellularLocation>
        <location evidence="1">Golgi apparatus membrane</location>
        <topology evidence="1">Single-pass type II membrane protein</topology>
    </subcellularLocation>
</comment>
<keyword evidence="5" id="KW-0735">Signal-anchor</keyword>
<reference evidence="11 12" key="1">
    <citation type="submission" date="2024-11" db="EMBL/GenBank/DDBJ databases">
        <title>Chromosome-level genome assembly of the freshwater bivalve Anodonta woodiana.</title>
        <authorList>
            <person name="Chen X."/>
        </authorList>
    </citation>
    <scope>NUCLEOTIDE SEQUENCE [LARGE SCALE GENOMIC DNA]</scope>
    <source>
        <strain evidence="11">MN2024</strain>
        <tissue evidence="11">Gills</tissue>
    </source>
</reference>
<name>A0ABD3V8F4_SINWO</name>
<keyword evidence="6 10" id="KW-1133">Transmembrane helix</keyword>
<dbReference type="InterPro" id="IPR009729">
    <property type="entry name" value="Gal-3-0_sulfotransfrase"/>
</dbReference>
<dbReference type="EMBL" id="JBJQND010000013">
    <property type="protein sequence ID" value="KAL3857048.1"/>
    <property type="molecule type" value="Genomic_DNA"/>
</dbReference>
<comment type="caution">
    <text evidence="11">The sequence shown here is derived from an EMBL/GenBank/DDBJ whole genome shotgun (WGS) entry which is preliminary data.</text>
</comment>
<keyword evidence="4 10" id="KW-0812">Transmembrane</keyword>
<proteinExistence type="inferred from homology"/>
<evidence type="ECO:0000256" key="7">
    <source>
        <dbReference type="ARBA" id="ARBA00023034"/>
    </source>
</evidence>
<evidence type="ECO:0000256" key="10">
    <source>
        <dbReference type="SAM" id="Phobius"/>
    </source>
</evidence>
<evidence type="ECO:0000256" key="9">
    <source>
        <dbReference type="ARBA" id="ARBA00023180"/>
    </source>
</evidence>
<evidence type="ECO:0000256" key="4">
    <source>
        <dbReference type="ARBA" id="ARBA00022692"/>
    </source>
</evidence>
<accession>A0ABD3V8F4</accession>
<protein>
    <submittedName>
        <fullName evidence="11">Uncharacterized protein</fullName>
    </submittedName>
</protein>
<organism evidence="11 12">
    <name type="scientific">Sinanodonta woodiana</name>
    <name type="common">Chinese pond mussel</name>
    <name type="synonym">Anodonta woodiana</name>
    <dbReference type="NCBI Taxonomy" id="1069815"/>
    <lineage>
        <taxon>Eukaryota</taxon>
        <taxon>Metazoa</taxon>
        <taxon>Spiralia</taxon>
        <taxon>Lophotrochozoa</taxon>
        <taxon>Mollusca</taxon>
        <taxon>Bivalvia</taxon>
        <taxon>Autobranchia</taxon>
        <taxon>Heteroconchia</taxon>
        <taxon>Palaeoheterodonta</taxon>
        <taxon>Unionida</taxon>
        <taxon>Unionoidea</taxon>
        <taxon>Unionidae</taxon>
        <taxon>Unioninae</taxon>
        <taxon>Sinanodonta</taxon>
    </lineage>
</organism>
<keyword evidence="9" id="KW-0325">Glycoprotein</keyword>
<sequence>MFPPKITRLFKYSIFCMGLFTVYFISLQILYAGDSGTNMNKKIACTEEKRHIVFIKCMKCATESMETIFRRFGYIRKLNFVLPRKRNLYLGWPGPMEKMDYRPSKRPFDILTEHAIYNKTFMDDLMPNDTVYISIIREPWSHFKSTFSYFRMASIGELPKVSDQLFEFLSDIEKYERIYSSPKKNFLRWCTPDYFSPTRSMMSHCLGMPLGFPKGRKDIMNNDTAIMEYIQFIEKHFKLVMLVEYFDESLILLKRLMCWSLKDILYQKTNSGNYSYRSYEPTKQQQEIHRNWSRADYMLYEYFNKTFWTKVAAQGPDFIEEVKHFKAVEAAIQNFCFGEKRPNLSTDVFIIRKSKFNSEFNVTKEYCDLMNFFLLPKLWEQYSQMEGLQPDHSLSFKDLLFPNRPEKGCSWTL</sequence>
<keyword evidence="8 10" id="KW-0472">Membrane</keyword>
<evidence type="ECO:0000256" key="2">
    <source>
        <dbReference type="ARBA" id="ARBA00008124"/>
    </source>
</evidence>